<dbReference type="PANTHER" id="PTHR30448">
    <property type="entry name" value="RNASE ADAPTER PROTEIN RAPZ"/>
    <property type="match status" value="1"/>
</dbReference>
<proteinExistence type="predicted"/>
<sequence>MTTNEPPPGPPPGPREAALRALANWAASQKQVRPRLTAAAWRAGEHNIRALARAAGVARDTVYADLAAEGIDYRDRSSKTETVTTYSPGSYLLQVVLTSYGVLHRDPPQESGLAVNLTTALRNPPDDPAVRERMVQLNGLDPEVRAYVLDTPGALEIVGRTADQLRTLVDGWGNPTRMLVRGFFFCRGGRHRSVVIAEEVATWLRGAGLGVEVDHLDINEPVVT</sequence>
<gene>
    <name evidence="2" type="ORF">GCM10022224_080120</name>
</gene>
<accession>A0ABP7D8V4</accession>
<dbReference type="RefSeq" id="WP_344890656.1">
    <property type="nucleotide sequence ID" value="NZ_BAAAZP010000169.1"/>
</dbReference>
<dbReference type="Pfam" id="PF22740">
    <property type="entry name" value="PapZ_C"/>
    <property type="match status" value="1"/>
</dbReference>
<dbReference type="InterPro" id="IPR005337">
    <property type="entry name" value="RapZ-like"/>
</dbReference>
<protein>
    <recommendedName>
        <fullName evidence="1">RapZ C-terminal domain-containing protein</fullName>
    </recommendedName>
</protein>
<evidence type="ECO:0000313" key="3">
    <source>
        <dbReference type="Proteomes" id="UP001500902"/>
    </source>
</evidence>
<dbReference type="EMBL" id="BAAAZP010000169">
    <property type="protein sequence ID" value="GAA3702308.1"/>
    <property type="molecule type" value="Genomic_DNA"/>
</dbReference>
<evidence type="ECO:0000313" key="2">
    <source>
        <dbReference type="EMBL" id="GAA3702308.1"/>
    </source>
</evidence>
<evidence type="ECO:0000259" key="1">
    <source>
        <dbReference type="Pfam" id="PF22740"/>
    </source>
</evidence>
<reference evidence="3" key="1">
    <citation type="journal article" date="2019" name="Int. J. Syst. Evol. Microbiol.">
        <title>The Global Catalogue of Microorganisms (GCM) 10K type strain sequencing project: providing services to taxonomists for standard genome sequencing and annotation.</title>
        <authorList>
            <consortium name="The Broad Institute Genomics Platform"/>
            <consortium name="The Broad Institute Genome Sequencing Center for Infectious Disease"/>
            <person name="Wu L."/>
            <person name="Ma J."/>
        </authorList>
    </citation>
    <scope>NUCLEOTIDE SEQUENCE [LARGE SCALE GENOMIC DNA]</scope>
    <source>
        <strain evidence="3">JCM 16904</strain>
    </source>
</reference>
<comment type="caution">
    <text evidence="2">The sequence shown here is derived from an EMBL/GenBank/DDBJ whole genome shotgun (WGS) entry which is preliminary data.</text>
</comment>
<name>A0ABP7D8V4_9ACTN</name>
<dbReference type="InterPro" id="IPR053931">
    <property type="entry name" value="RapZ_C"/>
</dbReference>
<keyword evidence="3" id="KW-1185">Reference proteome</keyword>
<dbReference type="Proteomes" id="UP001500902">
    <property type="component" value="Unassembled WGS sequence"/>
</dbReference>
<dbReference type="PANTHER" id="PTHR30448:SF0">
    <property type="entry name" value="RNASE ADAPTER PROTEIN RAPZ"/>
    <property type="match status" value="1"/>
</dbReference>
<organism evidence="2 3">
    <name type="scientific">Nonomuraea antimicrobica</name>
    <dbReference type="NCBI Taxonomy" id="561173"/>
    <lineage>
        <taxon>Bacteria</taxon>
        <taxon>Bacillati</taxon>
        <taxon>Actinomycetota</taxon>
        <taxon>Actinomycetes</taxon>
        <taxon>Streptosporangiales</taxon>
        <taxon>Streptosporangiaceae</taxon>
        <taxon>Nonomuraea</taxon>
    </lineage>
</organism>
<feature type="domain" description="RapZ C-terminal" evidence="1">
    <location>
        <begin position="94"/>
        <end position="218"/>
    </location>
</feature>